<gene>
    <name evidence="1" type="ORF">GCM10011610_56140</name>
</gene>
<proteinExistence type="predicted"/>
<accession>A0ABQ2KUQ6</accession>
<evidence type="ECO:0000313" key="1">
    <source>
        <dbReference type="EMBL" id="GGN93819.1"/>
    </source>
</evidence>
<name>A0ABQ2KUQ6_9NOCA</name>
<sequence>MHCRTDLRFVRLTGMPDLLTDPDAHDAASAVLSAQPAGWAKTIPDVQVAQQFTGTAPRTICSSGRGPHVYWWWATAVGANSGDCCADRQAIPLSTMPAAR</sequence>
<protein>
    <submittedName>
        <fullName evidence="1">Uncharacterized protein</fullName>
    </submittedName>
</protein>
<keyword evidence="2" id="KW-1185">Reference proteome</keyword>
<evidence type="ECO:0000313" key="2">
    <source>
        <dbReference type="Proteomes" id="UP000658127"/>
    </source>
</evidence>
<dbReference type="EMBL" id="BMNE01000007">
    <property type="protein sequence ID" value="GGN93819.1"/>
    <property type="molecule type" value="Genomic_DNA"/>
</dbReference>
<comment type="caution">
    <text evidence="1">The sequence shown here is derived from an EMBL/GenBank/DDBJ whole genome shotgun (WGS) entry which is preliminary data.</text>
</comment>
<reference evidence="2" key="1">
    <citation type="journal article" date="2019" name="Int. J. Syst. Evol. Microbiol.">
        <title>The Global Catalogue of Microorganisms (GCM) 10K type strain sequencing project: providing services to taxonomists for standard genome sequencing and annotation.</title>
        <authorList>
            <consortium name="The Broad Institute Genomics Platform"/>
            <consortium name="The Broad Institute Genome Sequencing Center for Infectious Disease"/>
            <person name="Wu L."/>
            <person name="Ma J."/>
        </authorList>
    </citation>
    <scope>NUCLEOTIDE SEQUENCE [LARGE SCALE GENOMIC DNA]</scope>
    <source>
        <strain evidence="2">CGMCC 4.7329</strain>
    </source>
</reference>
<organism evidence="1 2">
    <name type="scientific">Nocardia rhizosphaerihabitans</name>
    <dbReference type="NCBI Taxonomy" id="1691570"/>
    <lineage>
        <taxon>Bacteria</taxon>
        <taxon>Bacillati</taxon>
        <taxon>Actinomycetota</taxon>
        <taxon>Actinomycetes</taxon>
        <taxon>Mycobacteriales</taxon>
        <taxon>Nocardiaceae</taxon>
        <taxon>Nocardia</taxon>
    </lineage>
</organism>
<dbReference type="Proteomes" id="UP000658127">
    <property type="component" value="Unassembled WGS sequence"/>
</dbReference>